<protein>
    <submittedName>
        <fullName evidence="1">Uncharacterized protein</fullName>
    </submittedName>
</protein>
<name>A0ABN8Z3I4_RANTA</name>
<reference evidence="1" key="1">
    <citation type="submission" date="2023-04" db="EMBL/GenBank/DDBJ databases">
        <authorList>
            <consortium name="ELIXIR-Norway"/>
        </authorList>
    </citation>
    <scope>NUCLEOTIDE SEQUENCE [LARGE SCALE GENOMIC DNA]</scope>
</reference>
<keyword evidence="2" id="KW-1185">Reference proteome</keyword>
<organism evidence="1 2">
    <name type="scientific">Rangifer tarandus platyrhynchus</name>
    <name type="common">Svalbard reindeer</name>
    <dbReference type="NCBI Taxonomy" id="3082113"/>
    <lineage>
        <taxon>Eukaryota</taxon>
        <taxon>Metazoa</taxon>
        <taxon>Chordata</taxon>
        <taxon>Craniata</taxon>
        <taxon>Vertebrata</taxon>
        <taxon>Euteleostomi</taxon>
        <taxon>Mammalia</taxon>
        <taxon>Eutheria</taxon>
        <taxon>Laurasiatheria</taxon>
        <taxon>Artiodactyla</taxon>
        <taxon>Ruminantia</taxon>
        <taxon>Pecora</taxon>
        <taxon>Cervidae</taxon>
        <taxon>Odocoileinae</taxon>
        <taxon>Rangifer</taxon>
    </lineage>
</organism>
<gene>
    <name evidence="1" type="ORF">MRATA1EN1_LOCUS16952</name>
</gene>
<accession>A0ABN8Z3I4</accession>
<sequence>MDWLDLLAVQVDKSLLKSLLEHHSLKASILQCSPFFIVQLSPPHMTTGKTIALTRQTVVGKVMSLFFNMLSRLVITFLPRKLTFNFMAAVTICSDFGAPQNKVCHCFHFFPIYLL</sequence>
<evidence type="ECO:0000313" key="1">
    <source>
        <dbReference type="EMBL" id="CAI9167990.1"/>
    </source>
</evidence>
<proteinExistence type="predicted"/>
<dbReference type="EMBL" id="OX459963">
    <property type="protein sequence ID" value="CAI9167990.1"/>
    <property type="molecule type" value="Genomic_DNA"/>
</dbReference>
<evidence type="ECO:0000313" key="2">
    <source>
        <dbReference type="Proteomes" id="UP001176941"/>
    </source>
</evidence>
<dbReference type="Proteomes" id="UP001176941">
    <property type="component" value="Chromosome 27"/>
</dbReference>